<comment type="caution">
    <text evidence="2">The sequence shown here is derived from an EMBL/GenBank/DDBJ whole genome shotgun (WGS) entry which is preliminary data.</text>
</comment>
<accession>A0ABX2BSE0</accession>
<proteinExistence type="predicted"/>
<organism evidence="2 3">
    <name type="scientific">Paraburkholderia solitsugae</name>
    <dbReference type="NCBI Taxonomy" id="2675748"/>
    <lineage>
        <taxon>Bacteria</taxon>
        <taxon>Pseudomonadati</taxon>
        <taxon>Pseudomonadota</taxon>
        <taxon>Betaproteobacteria</taxon>
        <taxon>Burkholderiales</taxon>
        <taxon>Burkholderiaceae</taxon>
        <taxon>Paraburkholderia</taxon>
    </lineage>
</organism>
<evidence type="ECO:0000313" key="2">
    <source>
        <dbReference type="EMBL" id="NPT42853.1"/>
    </source>
</evidence>
<keyword evidence="1" id="KW-0472">Membrane</keyword>
<dbReference type="Proteomes" id="UP000652198">
    <property type="component" value="Unassembled WGS sequence"/>
</dbReference>
<evidence type="ECO:0000256" key="1">
    <source>
        <dbReference type="SAM" id="Phobius"/>
    </source>
</evidence>
<reference evidence="2 3" key="1">
    <citation type="submission" date="2019-11" db="EMBL/GenBank/DDBJ databases">
        <title>Metabolism of dissolved organic matter in forest soils.</title>
        <authorList>
            <person name="Cyle K.T."/>
            <person name="Wilhelm R.C."/>
            <person name="Martinez C.E."/>
        </authorList>
    </citation>
    <scope>NUCLEOTIDE SEQUENCE [LARGE SCALE GENOMIC DNA]</scope>
    <source>
        <strain evidence="2 3">1N</strain>
    </source>
</reference>
<keyword evidence="1" id="KW-0812">Transmembrane</keyword>
<name>A0ABX2BSE0_9BURK</name>
<evidence type="ECO:0000313" key="3">
    <source>
        <dbReference type="Proteomes" id="UP000652198"/>
    </source>
</evidence>
<sequence>MTSTAQPTSLSPLYWLAPGTFALGSLTLSFISVDNLGWTAAACEVAALILTASIGKHLIRMQKGAVTAA</sequence>
<feature type="transmembrane region" description="Helical" evidence="1">
    <location>
        <begin position="12"/>
        <end position="31"/>
    </location>
</feature>
<dbReference type="EMBL" id="WOEY01000065">
    <property type="protein sequence ID" value="NPT42853.1"/>
    <property type="molecule type" value="Genomic_DNA"/>
</dbReference>
<dbReference type="RefSeq" id="WP_172311512.1">
    <property type="nucleotide sequence ID" value="NZ_WOEY01000065.1"/>
</dbReference>
<protein>
    <submittedName>
        <fullName evidence="2">Uncharacterized protein</fullName>
    </submittedName>
</protein>
<feature type="transmembrane region" description="Helical" evidence="1">
    <location>
        <begin position="37"/>
        <end position="55"/>
    </location>
</feature>
<gene>
    <name evidence="2" type="ORF">GNZ12_16350</name>
</gene>
<keyword evidence="3" id="KW-1185">Reference proteome</keyword>
<keyword evidence="1" id="KW-1133">Transmembrane helix</keyword>